<dbReference type="InterPro" id="IPR050326">
    <property type="entry name" value="NAD_dep_DNA_ligaseB"/>
</dbReference>
<evidence type="ECO:0008006" key="11">
    <source>
        <dbReference type="Google" id="ProtNLM"/>
    </source>
</evidence>
<evidence type="ECO:0000259" key="7">
    <source>
        <dbReference type="Pfam" id="PF01068"/>
    </source>
</evidence>
<evidence type="ECO:0000256" key="4">
    <source>
        <dbReference type="ARBA" id="ARBA00022763"/>
    </source>
</evidence>
<organism evidence="9 10">
    <name type="scientific">Panaeolus cyanescens</name>
    <dbReference type="NCBI Taxonomy" id="181874"/>
    <lineage>
        <taxon>Eukaryota</taxon>
        <taxon>Fungi</taxon>
        <taxon>Dikarya</taxon>
        <taxon>Basidiomycota</taxon>
        <taxon>Agaricomycotina</taxon>
        <taxon>Agaricomycetes</taxon>
        <taxon>Agaricomycetidae</taxon>
        <taxon>Agaricales</taxon>
        <taxon>Agaricineae</taxon>
        <taxon>Galeropsidaceae</taxon>
        <taxon>Panaeolus</taxon>
    </lineage>
</organism>
<evidence type="ECO:0000313" key="9">
    <source>
        <dbReference type="EMBL" id="PPQ74948.1"/>
    </source>
</evidence>
<dbReference type="InterPro" id="IPR016059">
    <property type="entry name" value="DNA_ligase_ATP-dep_CS"/>
</dbReference>
<keyword evidence="10" id="KW-1185">Reference proteome</keyword>
<dbReference type="PANTHER" id="PTHR47810:SF1">
    <property type="entry name" value="DNA LIGASE B"/>
    <property type="match status" value="1"/>
</dbReference>
<dbReference type="InterPro" id="IPR012340">
    <property type="entry name" value="NA-bd_OB-fold"/>
</dbReference>
<dbReference type="SUPFAM" id="SSF50249">
    <property type="entry name" value="Nucleic acid-binding proteins"/>
    <property type="match status" value="1"/>
</dbReference>
<dbReference type="PROSITE" id="PS00333">
    <property type="entry name" value="DNA_LIGASE_A2"/>
    <property type="match status" value="1"/>
</dbReference>
<dbReference type="PANTHER" id="PTHR47810">
    <property type="entry name" value="DNA LIGASE"/>
    <property type="match status" value="1"/>
</dbReference>
<dbReference type="InterPro" id="IPR029319">
    <property type="entry name" value="DNA_ligase_OB"/>
</dbReference>
<feature type="domain" description="ATP-dependent DNA ligase family profile" evidence="7">
    <location>
        <begin position="207"/>
        <end position="367"/>
    </location>
</feature>
<proteinExistence type="predicted"/>
<keyword evidence="5" id="KW-0234">DNA repair</keyword>
<keyword evidence="4" id="KW-0227">DNA damage</keyword>
<dbReference type="EMBL" id="NHTK01005713">
    <property type="protein sequence ID" value="PPQ74948.1"/>
    <property type="molecule type" value="Genomic_DNA"/>
</dbReference>
<accession>A0A409W8W7</accession>
<comment type="caution">
    <text evidence="9">The sequence shown here is derived from an EMBL/GenBank/DDBJ whole genome shotgun (WGS) entry which is preliminary data.</text>
</comment>
<dbReference type="GO" id="GO:0006281">
    <property type="term" value="P:DNA repair"/>
    <property type="evidence" value="ECO:0007669"/>
    <property type="project" value="UniProtKB-KW"/>
</dbReference>
<feature type="region of interest" description="Disordered" evidence="6">
    <location>
        <begin position="440"/>
        <end position="467"/>
    </location>
</feature>
<evidence type="ECO:0000256" key="1">
    <source>
        <dbReference type="ARBA" id="ARBA00001968"/>
    </source>
</evidence>
<protein>
    <recommendedName>
        <fullName evidence="11">ATP-dependent DNA ligase family profile domain-containing protein</fullName>
    </recommendedName>
</protein>
<evidence type="ECO:0000256" key="3">
    <source>
        <dbReference type="ARBA" id="ARBA00022705"/>
    </source>
</evidence>
<evidence type="ECO:0000256" key="5">
    <source>
        <dbReference type="ARBA" id="ARBA00023204"/>
    </source>
</evidence>
<dbReference type="Pfam" id="PF01068">
    <property type="entry name" value="DNA_ligase_A_M"/>
    <property type="match status" value="1"/>
</dbReference>
<keyword evidence="3" id="KW-0235">DNA replication</keyword>
<dbReference type="CDD" id="cd08041">
    <property type="entry name" value="OBF_kDNA_ligase_like"/>
    <property type="match status" value="1"/>
</dbReference>
<comment type="cofactor">
    <cofactor evidence="1">
        <name>a divalent metal cation</name>
        <dbReference type="ChEBI" id="CHEBI:60240"/>
    </cofactor>
</comment>
<feature type="compositionally biased region" description="Basic and acidic residues" evidence="6">
    <location>
        <begin position="446"/>
        <end position="467"/>
    </location>
</feature>
<dbReference type="Pfam" id="PF14743">
    <property type="entry name" value="DNA_ligase_OB_2"/>
    <property type="match status" value="1"/>
</dbReference>
<dbReference type="Gene3D" id="2.40.50.140">
    <property type="entry name" value="Nucleic acid-binding proteins"/>
    <property type="match status" value="1"/>
</dbReference>
<dbReference type="GO" id="GO:0003910">
    <property type="term" value="F:DNA ligase (ATP) activity"/>
    <property type="evidence" value="ECO:0007669"/>
    <property type="project" value="InterPro"/>
</dbReference>
<dbReference type="Proteomes" id="UP000284842">
    <property type="component" value="Unassembled WGS sequence"/>
</dbReference>
<evidence type="ECO:0000313" key="10">
    <source>
        <dbReference type="Proteomes" id="UP000284842"/>
    </source>
</evidence>
<feature type="compositionally biased region" description="Acidic residues" evidence="6">
    <location>
        <begin position="103"/>
        <end position="120"/>
    </location>
</feature>
<dbReference type="NCBIfam" id="NF006592">
    <property type="entry name" value="PRK09125.1"/>
    <property type="match status" value="1"/>
</dbReference>
<dbReference type="OrthoDB" id="411785at2759"/>
<dbReference type="GO" id="GO:0005524">
    <property type="term" value="F:ATP binding"/>
    <property type="evidence" value="ECO:0007669"/>
    <property type="project" value="InterPro"/>
</dbReference>
<feature type="compositionally biased region" description="Low complexity" evidence="6">
    <location>
        <begin position="65"/>
        <end position="75"/>
    </location>
</feature>
<reference evidence="9 10" key="1">
    <citation type="journal article" date="2018" name="Evol. Lett.">
        <title>Horizontal gene cluster transfer increased hallucinogenic mushroom diversity.</title>
        <authorList>
            <person name="Reynolds H.T."/>
            <person name="Vijayakumar V."/>
            <person name="Gluck-Thaler E."/>
            <person name="Korotkin H.B."/>
            <person name="Matheny P.B."/>
            <person name="Slot J.C."/>
        </authorList>
    </citation>
    <scope>NUCLEOTIDE SEQUENCE [LARGE SCALE GENOMIC DNA]</scope>
    <source>
        <strain evidence="9 10">2629</strain>
    </source>
</reference>
<gene>
    <name evidence="9" type="ORF">CVT24_010179</name>
</gene>
<feature type="region of interest" description="Disordered" evidence="6">
    <location>
        <begin position="63"/>
        <end position="189"/>
    </location>
</feature>
<evidence type="ECO:0000259" key="8">
    <source>
        <dbReference type="Pfam" id="PF14743"/>
    </source>
</evidence>
<dbReference type="InterPro" id="IPR012310">
    <property type="entry name" value="DNA_ligase_ATP-dep_cent"/>
</dbReference>
<dbReference type="InParanoid" id="A0A409W8W7"/>
<dbReference type="GO" id="GO:0006260">
    <property type="term" value="P:DNA replication"/>
    <property type="evidence" value="ECO:0007669"/>
    <property type="project" value="UniProtKB-KW"/>
</dbReference>
<dbReference type="GO" id="GO:0006310">
    <property type="term" value="P:DNA recombination"/>
    <property type="evidence" value="ECO:0007669"/>
    <property type="project" value="InterPro"/>
</dbReference>
<evidence type="ECO:0000256" key="2">
    <source>
        <dbReference type="ARBA" id="ARBA00022598"/>
    </source>
</evidence>
<feature type="domain" description="DNA ligase OB-like" evidence="8">
    <location>
        <begin position="381"/>
        <end position="443"/>
    </location>
</feature>
<keyword evidence="2" id="KW-0436">Ligase</keyword>
<dbReference type="Gene3D" id="3.30.470.30">
    <property type="entry name" value="DNA ligase/mRNA capping enzyme"/>
    <property type="match status" value="1"/>
</dbReference>
<sequence length="467" mass="51143">MADDLEEINGIKPNVWLPDGEEREHLISLICRLQGGAPVNARTCKHLKGLLGEKYEAARIKMRNPDGAAPAGKGKAAAKKAKAEPKAKAAPKRAAAKRKRAGDDDEDEGDDDEADEDDVDDKPPPAKRGRKPATSSAPNSKAKPRSKGKGKQAEEDAEEEEEEDVGDEGGDGEDDEEDGDAPVPKGKSVPELLLANKWDMEKGPDPTGWWMSEKLDGVRTFYDGTQFISRLGNAFTPPNWFLEKLPSDVTLDGELYGGRGNFQSTVSIVKTVNSVHWKNISFQIFDVPSRGSYTFEERYDFLQKTFGENGTHASEQIEVVHHEVARDRQHVLDRLKEIESLGGEGVMLRKPASVYEGKRSGSLLKIKTFYDAEAIVIGHAPGKGRNKGITGALKCKMASGKLFNVGSGLTDKIRKNPPKTGSIIIYRFQELTRDGVPRFPSYVGEAADKDKPKDAEIPAHRRTGNDG</sequence>
<feature type="compositionally biased region" description="Acidic residues" evidence="6">
    <location>
        <begin position="155"/>
        <end position="180"/>
    </location>
</feature>
<evidence type="ECO:0000256" key="6">
    <source>
        <dbReference type="SAM" id="MobiDB-lite"/>
    </source>
</evidence>
<name>A0A409W8W7_9AGAR</name>
<dbReference type="CDD" id="cd07896">
    <property type="entry name" value="Adenylation_kDNA_ligase_like"/>
    <property type="match status" value="1"/>
</dbReference>
<dbReference type="AlphaFoldDB" id="A0A409W8W7"/>
<dbReference type="Gene3D" id="3.30.1490.70">
    <property type="match status" value="1"/>
</dbReference>
<dbReference type="STRING" id="181874.A0A409W8W7"/>
<dbReference type="SUPFAM" id="SSF56091">
    <property type="entry name" value="DNA ligase/mRNA capping enzyme, catalytic domain"/>
    <property type="match status" value="1"/>
</dbReference>
<feature type="compositionally biased region" description="Basic residues" evidence="6">
    <location>
        <begin position="89"/>
        <end position="100"/>
    </location>
</feature>